<gene>
    <name evidence="2" type="ORF">H7A79_2367</name>
</gene>
<sequence length="111" mass="12826">MDIRYAIRFLHKKKGWTQQQLADFSHTSKSNISNLENGNQGYSPAMLQYLAQAFGCPVSQIFLPAEELAKQNNPPDPDWQKMPAGLLFMQLPEDMQPLFKKLFVEIITQRR</sequence>
<accession>A0A7H1MB93</accession>
<dbReference type="SUPFAM" id="SSF47413">
    <property type="entry name" value="lambda repressor-like DNA-binding domains"/>
    <property type="match status" value="1"/>
</dbReference>
<keyword evidence="3" id="KW-1185">Reference proteome</keyword>
<dbReference type="AlphaFoldDB" id="A0A7H1MB93"/>
<dbReference type="InterPro" id="IPR010982">
    <property type="entry name" value="Lambda_DNA-bd_dom_sf"/>
</dbReference>
<proteinExistence type="predicted"/>
<feature type="domain" description="HTH cro/C1-type" evidence="1">
    <location>
        <begin position="7"/>
        <end position="61"/>
    </location>
</feature>
<evidence type="ECO:0000313" key="2">
    <source>
        <dbReference type="EMBL" id="QNT58908.1"/>
    </source>
</evidence>
<dbReference type="InterPro" id="IPR001387">
    <property type="entry name" value="Cro/C1-type_HTH"/>
</dbReference>
<dbReference type="EMBL" id="CP060414">
    <property type="protein sequence ID" value="QNT58908.1"/>
    <property type="molecule type" value="Genomic_DNA"/>
</dbReference>
<dbReference type="Gene3D" id="1.10.260.40">
    <property type="entry name" value="lambda repressor-like DNA-binding domains"/>
    <property type="match status" value="1"/>
</dbReference>
<organism evidence="2 3">
    <name type="scientific">Neisseria musculi</name>
    <dbReference type="NCBI Taxonomy" id="1815583"/>
    <lineage>
        <taxon>Bacteria</taxon>
        <taxon>Pseudomonadati</taxon>
        <taxon>Pseudomonadota</taxon>
        <taxon>Betaproteobacteria</taxon>
        <taxon>Neisseriales</taxon>
        <taxon>Neisseriaceae</taxon>
        <taxon>Neisseria</taxon>
    </lineage>
</organism>
<dbReference type="KEGG" id="nmus:H7A79_2367"/>
<name>A0A7H1MB93_9NEIS</name>
<dbReference type="Proteomes" id="UP000516412">
    <property type="component" value="Chromosome"/>
</dbReference>
<evidence type="ECO:0000259" key="1">
    <source>
        <dbReference type="PROSITE" id="PS50943"/>
    </source>
</evidence>
<dbReference type="PROSITE" id="PS50943">
    <property type="entry name" value="HTH_CROC1"/>
    <property type="match status" value="1"/>
</dbReference>
<dbReference type="RefSeq" id="WP_187000455.1">
    <property type="nucleotide sequence ID" value="NZ_CP060414.2"/>
</dbReference>
<protein>
    <submittedName>
        <fullName evidence="2">Helix-turn-helix domain protein</fullName>
    </submittedName>
</protein>
<dbReference type="CDD" id="cd00093">
    <property type="entry name" value="HTH_XRE"/>
    <property type="match status" value="1"/>
</dbReference>
<dbReference type="Pfam" id="PF01381">
    <property type="entry name" value="HTH_3"/>
    <property type="match status" value="1"/>
</dbReference>
<dbReference type="SMART" id="SM00530">
    <property type="entry name" value="HTH_XRE"/>
    <property type="match status" value="1"/>
</dbReference>
<evidence type="ECO:0000313" key="3">
    <source>
        <dbReference type="Proteomes" id="UP000516412"/>
    </source>
</evidence>
<reference evidence="2" key="1">
    <citation type="submission" date="2024-06" db="EMBL/GenBank/DDBJ databases">
        <title>Complete Genome Sequence of mouse commensal type strain Neisseria musculi.</title>
        <authorList>
            <person name="Thapa E."/>
            <person name="Aluvathingal J."/>
            <person name="Nadendla S."/>
            <person name="Mehta A."/>
            <person name="Tettelin H."/>
            <person name="Weyand N.J."/>
        </authorList>
    </citation>
    <scope>NUCLEOTIDE SEQUENCE</scope>
    <source>
        <strain evidence="2">NW831</strain>
    </source>
</reference>
<dbReference type="GO" id="GO:0003677">
    <property type="term" value="F:DNA binding"/>
    <property type="evidence" value="ECO:0007669"/>
    <property type="project" value="InterPro"/>
</dbReference>